<dbReference type="FunFam" id="1.10.10.60:FF:000060">
    <property type="entry name" value="MYB transcription factor"/>
    <property type="match status" value="1"/>
</dbReference>
<protein>
    <submittedName>
        <fullName evidence="10">R2R3MYB20</fullName>
    </submittedName>
</protein>
<reference evidence="10" key="1">
    <citation type="journal article" date="2017" name="Physiol. Mol. Biol. Plants">
        <title>Identification and expression analysis under abiotic stress of the R2R3-MYB genes in Ginkgo biloba L.</title>
        <authorList>
            <person name="Liu X."/>
            <person name="Yu W."/>
            <person name="Zhang X."/>
            <person name="Wang G."/>
            <person name="Cao F."/>
            <person name="Cheng H."/>
        </authorList>
    </citation>
    <scope>NUCLEOTIDE SEQUENCE</scope>
</reference>
<evidence type="ECO:0000256" key="6">
    <source>
        <dbReference type="ARBA" id="ARBA00023242"/>
    </source>
</evidence>
<evidence type="ECO:0000256" key="4">
    <source>
        <dbReference type="ARBA" id="ARBA00023125"/>
    </source>
</evidence>
<comment type="subcellular location">
    <subcellularLocation>
        <location evidence="1">Nucleus</location>
    </subcellularLocation>
</comment>
<keyword evidence="4" id="KW-0238">DNA-binding</keyword>
<evidence type="ECO:0000256" key="2">
    <source>
        <dbReference type="ARBA" id="ARBA00022737"/>
    </source>
</evidence>
<dbReference type="GO" id="GO:0005634">
    <property type="term" value="C:nucleus"/>
    <property type="evidence" value="ECO:0007669"/>
    <property type="project" value="UniProtKB-SubCell"/>
</dbReference>
<organism evidence="10">
    <name type="scientific">Ginkgo biloba</name>
    <name type="common">Ginkgo</name>
    <name type="synonym">Maidenhair tree</name>
    <dbReference type="NCBI Taxonomy" id="3311"/>
    <lineage>
        <taxon>Eukaryota</taxon>
        <taxon>Viridiplantae</taxon>
        <taxon>Streptophyta</taxon>
        <taxon>Embryophyta</taxon>
        <taxon>Tracheophyta</taxon>
        <taxon>Spermatophyta</taxon>
        <taxon>Ginkgoidae</taxon>
        <taxon>Ginkgoales</taxon>
        <taxon>Ginkgoaceae</taxon>
        <taxon>Ginkgo</taxon>
    </lineage>
</organism>
<dbReference type="Gene3D" id="1.10.10.60">
    <property type="entry name" value="Homeodomain-like"/>
    <property type="match status" value="2"/>
</dbReference>
<keyword evidence="2" id="KW-0677">Repeat</keyword>
<dbReference type="SMART" id="SM00717">
    <property type="entry name" value="SANT"/>
    <property type="match status" value="2"/>
</dbReference>
<feature type="domain" description="Myb-like" evidence="8">
    <location>
        <begin position="85"/>
        <end position="135"/>
    </location>
</feature>
<feature type="domain" description="HTH myb-type" evidence="9">
    <location>
        <begin position="90"/>
        <end position="139"/>
    </location>
</feature>
<dbReference type="GO" id="GO:0000981">
    <property type="term" value="F:DNA-binding transcription factor activity, RNA polymerase II-specific"/>
    <property type="evidence" value="ECO:0007669"/>
    <property type="project" value="TreeGrafter"/>
</dbReference>
<evidence type="ECO:0000256" key="1">
    <source>
        <dbReference type="ARBA" id="ARBA00004123"/>
    </source>
</evidence>
<dbReference type="PROSITE" id="PS50090">
    <property type="entry name" value="MYB_LIKE"/>
    <property type="match status" value="2"/>
</dbReference>
<name>A0A222UAG4_GINBI</name>
<evidence type="ECO:0000256" key="3">
    <source>
        <dbReference type="ARBA" id="ARBA00023015"/>
    </source>
</evidence>
<dbReference type="SMR" id="A0A222UAG4"/>
<feature type="compositionally biased region" description="Low complexity" evidence="7">
    <location>
        <begin position="201"/>
        <end position="213"/>
    </location>
</feature>
<feature type="domain" description="Myb-like" evidence="8">
    <location>
        <begin position="33"/>
        <end position="84"/>
    </location>
</feature>
<feature type="region of interest" description="Disordered" evidence="7">
    <location>
        <begin position="245"/>
        <end position="296"/>
    </location>
</feature>
<dbReference type="CDD" id="cd00167">
    <property type="entry name" value="SANT"/>
    <property type="match status" value="2"/>
</dbReference>
<evidence type="ECO:0000256" key="5">
    <source>
        <dbReference type="ARBA" id="ARBA00023163"/>
    </source>
</evidence>
<dbReference type="PROSITE" id="PS51294">
    <property type="entry name" value="HTH_MYB"/>
    <property type="match status" value="2"/>
</dbReference>
<dbReference type="InterPro" id="IPR001005">
    <property type="entry name" value="SANT/Myb"/>
</dbReference>
<keyword evidence="6" id="KW-0539">Nucleus</keyword>
<gene>
    <name evidence="10" type="primary">R2R3MYB20</name>
</gene>
<evidence type="ECO:0000256" key="7">
    <source>
        <dbReference type="SAM" id="MobiDB-lite"/>
    </source>
</evidence>
<feature type="compositionally biased region" description="Polar residues" evidence="7">
    <location>
        <begin position="271"/>
        <end position="296"/>
    </location>
</feature>
<keyword evidence="5" id="KW-0804">Transcription</keyword>
<dbReference type="AlphaFoldDB" id="A0A222UAG4"/>
<dbReference type="EMBL" id="KY703731">
    <property type="protein sequence ID" value="ASR18105.1"/>
    <property type="molecule type" value="mRNA"/>
</dbReference>
<accession>A0A222UAG4</accession>
<keyword evidence="3" id="KW-0805">Transcription regulation</keyword>
<dbReference type="Pfam" id="PF00249">
    <property type="entry name" value="Myb_DNA-binding"/>
    <property type="match status" value="2"/>
</dbReference>
<dbReference type="FunFam" id="1.10.10.60:FF:000344">
    <property type="entry name" value="Transcription factor MYB44"/>
    <property type="match status" value="1"/>
</dbReference>
<dbReference type="InterPro" id="IPR050560">
    <property type="entry name" value="MYB_TF"/>
</dbReference>
<evidence type="ECO:0000313" key="10">
    <source>
        <dbReference type="EMBL" id="ASR18105.1"/>
    </source>
</evidence>
<evidence type="ECO:0000259" key="9">
    <source>
        <dbReference type="PROSITE" id="PS51294"/>
    </source>
</evidence>
<dbReference type="InterPro" id="IPR017930">
    <property type="entry name" value="Myb_dom"/>
</dbReference>
<dbReference type="SUPFAM" id="SSF46689">
    <property type="entry name" value="Homeodomain-like"/>
    <property type="match status" value="1"/>
</dbReference>
<feature type="domain" description="HTH myb-type" evidence="9">
    <location>
        <begin position="33"/>
        <end position="88"/>
    </location>
</feature>
<sequence>MGKRIQQSQLWIVGLGSKERMTIGSMKPVGCEEAERIKGPWSPEEDAALHQLVEKYGPRNWSLISKGIPGRSGKSCRLRWCNQLSPQVEHRPFSAAEDATIIQAHARHGNKWATIARLLPGRTDNAIKNHWNSTLRRRYLAEKDKGSAQEKEILSNNNNFMAEDAENCSLKRSSCSDEQDLEAEVESQRFKRLNYGLESPSVSNTNNNNNNVNAFASPGSSPRQIHRPVPRLSAFNCYTHEAPKASEEASGCTTDPATSLSLSLPGSFSSDNTSVNSGECSPQEQSCSDTKSPQQQTNHPFLYSVVSPTPLQTVPGNGYLKAEEAMTMMSTAVKMAVAQALPLMFQPPRDATAGFQSQWGIENNDFVAGSGGLLSIMREMIAKEVQSYMNSYMGPSPGPGCSPNGLNSGVPMLRKVG</sequence>
<dbReference type="PANTHER" id="PTHR45614:SF82">
    <property type="entry name" value="OS01G0977300 PROTEIN"/>
    <property type="match status" value="1"/>
</dbReference>
<evidence type="ECO:0000259" key="8">
    <source>
        <dbReference type="PROSITE" id="PS50090"/>
    </source>
</evidence>
<feature type="region of interest" description="Disordered" evidence="7">
    <location>
        <begin position="199"/>
        <end position="227"/>
    </location>
</feature>
<dbReference type="InterPro" id="IPR009057">
    <property type="entry name" value="Homeodomain-like_sf"/>
</dbReference>
<dbReference type="GO" id="GO:0000978">
    <property type="term" value="F:RNA polymerase II cis-regulatory region sequence-specific DNA binding"/>
    <property type="evidence" value="ECO:0007669"/>
    <property type="project" value="TreeGrafter"/>
</dbReference>
<proteinExistence type="evidence at transcript level"/>
<feature type="compositionally biased region" description="Low complexity" evidence="7">
    <location>
        <begin position="259"/>
        <end position="270"/>
    </location>
</feature>
<dbReference type="PANTHER" id="PTHR45614">
    <property type="entry name" value="MYB PROTEIN-RELATED"/>
    <property type="match status" value="1"/>
</dbReference>